<dbReference type="Proteomes" id="UP000799779">
    <property type="component" value="Unassembled WGS sequence"/>
</dbReference>
<evidence type="ECO:0000259" key="2">
    <source>
        <dbReference type="Pfam" id="PF00149"/>
    </source>
</evidence>
<dbReference type="InterPro" id="IPR029052">
    <property type="entry name" value="Metallo-depent_PP-like"/>
</dbReference>
<dbReference type="PANTHER" id="PTHR37844:SF2">
    <property type="entry name" value="SER_THR PROTEIN PHOSPHATASE SUPERFAMILY (AFU_ORTHOLOGUE AFUA_1G14840)"/>
    <property type="match status" value="1"/>
</dbReference>
<evidence type="ECO:0000313" key="4">
    <source>
        <dbReference type="Proteomes" id="UP000799779"/>
    </source>
</evidence>
<feature type="region of interest" description="Disordered" evidence="1">
    <location>
        <begin position="286"/>
        <end position="310"/>
    </location>
</feature>
<protein>
    <recommendedName>
        <fullName evidence="2">Calcineurin-like phosphoesterase domain-containing protein</fullName>
    </recommendedName>
</protein>
<feature type="domain" description="Calcineurin-like phosphoesterase" evidence="2">
    <location>
        <begin position="40"/>
        <end position="244"/>
    </location>
</feature>
<dbReference type="GO" id="GO:0016787">
    <property type="term" value="F:hydrolase activity"/>
    <property type="evidence" value="ECO:0007669"/>
    <property type="project" value="InterPro"/>
</dbReference>
<dbReference type="Pfam" id="PF00149">
    <property type="entry name" value="Metallophos"/>
    <property type="match status" value="1"/>
</dbReference>
<dbReference type="SUPFAM" id="SSF56300">
    <property type="entry name" value="Metallo-dependent phosphatases"/>
    <property type="match status" value="1"/>
</dbReference>
<dbReference type="OrthoDB" id="550558at2759"/>
<proteinExistence type="predicted"/>
<name>A0A6A5WVX1_9PLEO</name>
<dbReference type="AlphaFoldDB" id="A0A6A5WVX1"/>
<reference evidence="3" key="1">
    <citation type="journal article" date="2020" name="Stud. Mycol.">
        <title>101 Dothideomycetes genomes: a test case for predicting lifestyles and emergence of pathogens.</title>
        <authorList>
            <person name="Haridas S."/>
            <person name="Albert R."/>
            <person name="Binder M."/>
            <person name="Bloem J."/>
            <person name="Labutti K."/>
            <person name="Salamov A."/>
            <person name="Andreopoulos B."/>
            <person name="Baker S."/>
            <person name="Barry K."/>
            <person name="Bills G."/>
            <person name="Bluhm B."/>
            <person name="Cannon C."/>
            <person name="Castanera R."/>
            <person name="Culley D."/>
            <person name="Daum C."/>
            <person name="Ezra D."/>
            <person name="Gonzalez J."/>
            <person name="Henrissat B."/>
            <person name="Kuo A."/>
            <person name="Liang C."/>
            <person name="Lipzen A."/>
            <person name="Lutzoni F."/>
            <person name="Magnuson J."/>
            <person name="Mondo S."/>
            <person name="Nolan M."/>
            <person name="Ohm R."/>
            <person name="Pangilinan J."/>
            <person name="Park H.-J."/>
            <person name="Ramirez L."/>
            <person name="Alfaro M."/>
            <person name="Sun H."/>
            <person name="Tritt A."/>
            <person name="Yoshinaga Y."/>
            <person name="Zwiers L.-H."/>
            <person name="Turgeon B."/>
            <person name="Goodwin S."/>
            <person name="Spatafora J."/>
            <person name="Crous P."/>
            <person name="Grigoriev I."/>
        </authorList>
    </citation>
    <scope>NUCLEOTIDE SEQUENCE</scope>
    <source>
        <strain evidence="3">CBS 123094</strain>
    </source>
</reference>
<gene>
    <name evidence="3" type="ORF">P154DRAFT_551251</name>
</gene>
<evidence type="ECO:0000256" key="1">
    <source>
        <dbReference type="SAM" id="MobiDB-lite"/>
    </source>
</evidence>
<dbReference type="InterPro" id="IPR004843">
    <property type="entry name" value="Calcineurin-like_PHP"/>
</dbReference>
<dbReference type="PANTHER" id="PTHR37844">
    <property type="entry name" value="SER/THR PROTEIN PHOSPHATASE SUPERFAMILY (AFU_ORTHOLOGUE AFUA_1G14840)"/>
    <property type="match status" value="1"/>
</dbReference>
<organism evidence="3 4">
    <name type="scientific">Amniculicola lignicola CBS 123094</name>
    <dbReference type="NCBI Taxonomy" id="1392246"/>
    <lineage>
        <taxon>Eukaryota</taxon>
        <taxon>Fungi</taxon>
        <taxon>Dikarya</taxon>
        <taxon>Ascomycota</taxon>
        <taxon>Pezizomycotina</taxon>
        <taxon>Dothideomycetes</taxon>
        <taxon>Pleosporomycetidae</taxon>
        <taxon>Pleosporales</taxon>
        <taxon>Amniculicolaceae</taxon>
        <taxon>Amniculicola</taxon>
    </lineage>
</organism>
<evidence type="ECO:0000313" key="3">
    <source>
        <dbReference type="EMBL" id="KAF2005953.1"/>
    </source>
</evidence>
<keyword evidence="4" id="KW-1185">Reference proteome</keyword>
<dbReference type="Gene3D" id="3.60.21.10">
    <property type="match status" value="1"/>
</dbReference>
<sequence>MPPFPPLFQIHSDLHLETPLARPSYAYFSCPTNFPLHASNLFLLGDIGYVRDASLFTFLTALLQRTPNLKIFYVLGNHEAYGVTLAYAKERLRAFEREVRRDYGERFWFMDRRRVDLSPRVTVLGCTLWTSIPGEAARACAARLTDFNIARGIKDRVVDEHNADHVADLAWLNAQVGEIEREGESGEEREVVILTHHCPTVDERGADPRRGESEVRVGFATDLSVEVCWRSRRVKMWAFGHTHDSCCFYDEEEGGKKLVIANQKGYAGLGGQGEWVARTCVVEAGEEEWKEKRPSTRQHISSRGKQEEES</sequence>
<dbReference type="EMBL" id="ML977561">
    <property type="protein sequence ID" value="KAF2005953.1"/>
    <property type="molecule type" value="Genomic_DNA"/>
</dbReference>
<accession>A0A6A5WVX1</accession>